<keyword evidence="2" id="KW-1133">Transmembrane helix</keyword>
<comment type="caution">
    <text evidence="3">The sequence shown here is derived from an EMBL/GenBank/DDBJ whole genome shotgun (WGS) entry which is preliminary data.</text>
</comment>
<keyword evidence="4" id="KW-1185">Reference proteome</keyword>
<evidence type="ECO:0000256" key="1">
    <source>
        <dbReference type="SAM" id="MobiDB-lite"/>
    </source>
</evidence>
<evidence type="ECO:0000256" key="2">
    <source>
        <dbReference type="SAM" id="Phobius"/>
    </source>
</evidence>
<accession>A0A3E2HLI6</accession>
<gene>
    <name evidence="3" type="ORF">B7463_g2313</name>
</gene>
<keyword evidence="2" id="KW-0812">Transmembrane</keyword>
<feature type="region of interest" description="Disordered" evidence="1">
    <location>
        <begin position="89"/>
        <end position="197"/>
    </location>
</feature>
<evidence type="ECO:0000313" key="3">
    <source>
        <dbReference type="EMBL" id="RFU34042.1"/>
    </source>
</evidence>
<evidence type="ECO:0000313" key="4">
    <source>
        <dbReference type="Proteomes" id="UP000258309"/>
    </source>
</evidence>
<name>A0A3E2HLI6_SCYLI</name>
<sequence length="441" mass="49011">MQSLSNSISAEQITPSVDGSLDIEAALTQRDVNPPPRLNDLPLDKTIASYLKSDSSILASISGSQQEHENFVEFTAPPRLDDFLADKIISSNPNVRPNGPPTTPTSLAGGQREHEGFVTRNPPPRLEEFPPDETISSHPDFKPKGPPNTPPSLSGGQREHERSFVIRDETVSPDISSEKRDHTSSSLKFDEPNSEEVSLSINPNIERQQEDIYSTLGNTLVSDTTIEKRGWVTKFLGLDEPITNNHAKRQYHEFIPVNINHSFASHTAQGKYLTARATYERCDACWILFAIPALLALALAYGMFYYSVRTIKDWINACIKKRKEKKRADLEAQKLKVTYSASRNTSPNPTSNLPTQRVQQPRSQSMTRWPLEGGSAARQIADRAAAKSLARERPLAPYIRASAPTLTTIAEAPRMPTPPPAYGPQEEYIPSRPFTTQATRE</sequence>
<feature type="non-terminal residue" evidence="3">
    <location>
        <position position="1"/>
    </location>
</feature>
<keyword evidence="2" id="KW-0472">Membrane</keyword>
<feature type="region of interest" description="Disordered" evidence="1">
    <location>
        <begin position="338"/>
        <end position="373"/>
    </location>
</feature>
<dbReference type="EMBL" id="NCSJ02000026">
    <property type="protein sequence ID" value="RFU34042.1"/>
    <property type="molecule type" value="Genomic_DNA"/>
</dbReference>
<feature type="non-terminal residue" evidence="3">
    <location>
        <position position="441"/>
    </location>
</feature>
<organism evidence="3 4">
    <name type="scientific">Scytalidium lignicola</name>
    <name type="common">Hyphomycete</name>
    <dbReference type="NCBI Taxonomy" id="5539"/>
    <lineage>
        <taxon>Eukaryota</taxon>
        <taxon>Fungi</taxon>
        <taxon>Dikarya</taxon>
        <taxon>Ascomycota</taxon>
        <taxon>Pezizomycotina</taxon>
        <taxon>Leotiomycetes</taxon>
        <taxon>Leotiomycetes incertae sedis</taxon>
        <taxon>Scytalidium</taxon>
    </lineage>
</organism>
<feature type="compositionally biased region" description="Polar residues" evidence="1">
    <location>
        <begin position="339"/>
        <end position="367"/>
    </location>
</feature>
<dbReference type="Proteomes" id="UP000258309">
    <property type="component" value="Unassembled WGS sequence"/>
</dbReference>
<protein>
    <submittedName>
        <fullName evidence="3">Uncharacterized protein</fullName>
    </submittedName>
</protein>
<feature type="compositionally biased region" description="Basic and acidic residues" evidence="1">
    <location>
        <begin position="157"/>
        <end position="191"/>
    </location>
</feature>
<feature type="region of interest" description="Disordered" evidence="1">
    <location>
        <begin position="400"/>
        <end position="441"/>
    </location>
</feature>
<dbReference type="AlphaFoldDB" id="A0A3E2HLI6"/>
<reference evidence="3 4" key="1">
    <citation type="submission" date="2018-05" db="EMBL/GenBank/DDBJ databases">
        <title>Draft genome sequence of Scytalidium lignicola DSM 105466, a ubiquitous saprotrophic fungus.</title>
        <authorList>
            <person name="Buettner E."/>
            <person name="Gebauer A.M."/>
            <person name="Hofrichter M."/>
            <person name="Liers C."/>
            <person name="Kellner H."/>
        </authorList>
    </citation>
    <scope>NUCLEOTIDE SEQUENCE [LARGE SCALE GENOMIC DNA]</scope>
    <source>
        <strain evidence="3 4">DSM 105466</strain>
    </source>
</reference>
<proteinExistence type="predicted"/>
<feature type="transmembrane region" description="Helical" evidence="2">
    <location>
        <begin position="286"/>
        <end position="306"/>
    </location>
</feature>